<dbReference type="InterPro" id="IPR050404">
    <property type="entry name" value="Heme-degrading_MO"/>
</dbReference>
<name>A0ABP8LLY2_9BACT</name>
<sequence length="98" mass="11515">MFIALSTFTVANDMAPQIKEAFINRPHLVDNAPGFIRMQVLSPQENPNEIWMMTYWSDEASYTVWYKNHMQESHQNVPKGVRLVPHSTKVRFFEQICE</sequence>
<dbReference type="Gene3D" id="3.30.70.100">
    <property type="match status" value="1"/>
</dbReference>
<protein>
    <recommendedName>
        <fullName evidence="1">ABM domain-containing protein</fullName>
    </recommendedName>
</protein>
<reference evidence="3" key="1">
    <citation type="journal article" date="2019" name="Int. J. Syst. Evol. Microbiol.">
        <title>The Global Catalogue of Microorganisms (GCM) 10K type strain sequencing project: providing services to taxonomists for standard genome sequencing and annotation.</title>
        <authorList>
            <consortium name="The Broad Institute Genomics Platform"/>
            <consortium name="The Broad Institute Genome Sequencing Center for Infectious Disease"/>
            <person name="Wu L."/>
            <person name="Ma J."/>
        </authorList>
    </citation>
    <scope>NUCLEOTIDE SEQUENCE [LARGE SCALE GENOMIC DNA]</scope>
    <source>
        <strain evidence="3">JCM 17926</strain>
    </source>
</reference>
<feature type="domain" description="ABM" evidence="1">
    <location>
        <begin position="2"/>
        <end position="90"/>
    </location>
</feature>
<dbReference type="PANTHER" id="PTHR34474">
    <property type="entry name" value="SIGNAL TRANSDUCTION PROTEIN TRAP"/>
    <property type="match status" value="1"/>
</dbReference>
<dbReference type="SUPFAM" id="SSF54909">
    <property type="entry name" value="Dimeric alpha+beta barrel"/>
    <property type="match status" value="1"/>
</dbReference>
<accession>A0ABP8LLY2</accession>
<comment type="caution">
    <text evidence="2">The sequence shown here is derived from an EMBL/GenBank/DDBJ whole genome shotgun (WGS) entry which is preliminary data.</text>
</comment>
<organism evidence="2 3">
    <name type="scientific">Pontibacter saemangeumensis</name>
    <dbReference type="NCBI Taxonomy" id="1084525"/>
    <lineage>
        <taxon>Bacteria</taxon>
        <taxon>Pseudomonadati</taxon>
        <taxon>Bacteroidota</taxon>
        <taxon>Cytophagia</taxon>
        <taxon>Cytophagales</taxon>
        <taxon>Hymenobacteraceae</taxon>
        <taxon>Pontibacter</taxon>
    </lineage>
</organism>
<dbReference type="PANTHER" id="PTHR34474:SF2">
    <property type="entry name" value="SIGNAL TRANSDUCTION PROTEIN TRAP"/>
    <property type="match status" value="1"/>
</dbReference>
<dbReference type="Pfam" id="PF03992">
    <property type="entry name" value="ABM"/>
    <property type="match status" value="1"/>
</dbReference>
<dbReference type="RefSeq" id="WP_345158403.1">
    <property type="nucleotide sequence ID" value="NZ_BAABHC010000007.1"/>
</dbReference>
<gene>
    <name evidence="2" type="ORF">GCM10023188_17750</name>
</gene>
<dbReference type="InterPro" id="IPR011008">
    <property type="entry name" value="Dimeric_a/b-barrel"/>
</dbReference>
<dbReference type="InterPro" id="IPR007138">
    <property type="entry name" value="ABM_dom"/>
</dbReference>
<dbReference type="EMBL" id="BAABHC010000007">
    <property type="protein sequence ID" value="GAA4430776.1"/>
    <property type="molecule type" value="Genomic_DNA"/>
</dbReference>
<dbReference type="Proteomes" id="UP001500552">
    <property type="component" value="Unassembled WGS sequence"/>
</dbReference>
<evidence type="ECO:0000313" key="3">
    <source>
        <dbReference type="Proteomes" id="UP001500552"/>
    </source>
</evidence>
<evidence type="ECO:0000259" key="1">
    <source>
        <dbReference type="PROSITE" id="PS51725"/>
    </source>
</evidence>
<keyword evidence="3" id="KW-1185">Reference proteome</keyword>
<dbReference type="PROSITE" id="PS51725">
    <property type="entry name" value="ABM"/>
    <property type="match status" value="1"/>
</dbReference>
<proteinExistence type="predicted"/>
<evidence type="ECO:0000313" key="2">
    <source>
        <dbReference type="EMBL" id="GAA4430776.1"/>
    </source>
</evidence>